<protein>
    <recommendedName>
        <fullName evidence="3">DUF7730 domain-containing protein</fullName>
    </recommendedName>
</protein>
<dbReference type="InterPro" id="IPR056632">
    <property type="entry name" value="DUF7730"/>
</dbReference>
<dbReference type="InParanoid" id="A0A177CS41"/>
<accession>A0A177CS41</accession>
<dbReference type="RefSeq" id="XP_018040710.1">
    <property type="nucleotide sequence ID" value="XM_018177698.1"/>
</dbReference>
<dbReference type="Proteomes" id="UP000077069">
    <property type="component" value="Unassembled WGS sequence"/>
</dbReference>
<feature type="domain" description="DUF7730" evidence="3">
    <location>
        <begin position="88"/>
        <end position="299"/>
    </location>
</feature>
<feature type="region of interest" description="Disordered" evidence="1">
    <location>
        <begin position="153"/>
        <end position="212"/>
    </location>
</feature>
<feature type="transmembrane region" description="Helical" evidence="2">
    <location>
        <begin position="7"/>
        <end position="29"/>
    </location>
</feature>
<evidence type="ECO:0000256" key="2">
    <source>
        <dbReference type="SAM" id="Phobius"/>
    </source>
</evidence>
<evidence type="ECO:0000313" key="5">
    <source>
        <dbReference type="Proteomes" id="UP000077069"/>
    </source>
</evidence>
<keyword evidence="2" id="KW-1133">Transmembrane helix</keyword>
<gene>
    <name evidence="4" type="ORF">CC84DRAFT_1161305</name>
</gene>
<keyword evidence="2" id="KW-0812">Transmembrane</keyword>
<dbReference type="PANTHER" id="PTHR38790">
    <property type="entry name" value="2EXR DOMAIN-CONTAINING PROTEIN-RELATED"/>
    <property type="match status" value="1"/>
</dbReference>
<keyword evidence="2" id="KW-0472">Membrane</keyword>
<evidence type="ECO:0000259" key="3">
    <source>
        <dbReference type="Pfam" id="PF24864"/>
    </source>
</evidence>
<feature type="compositionally biased region" description="Basic and acidic residues" evidence="1">
    <location>
        <begin position="174"/>
        <end position="183"/>
    </location>
</feature>
<dbReference type="STRING" id="1460663.A0A177CS41"/>
<dbReference type="EMBL" id="KV441549">
    <property type="protein sequence ID" value="OAG10345.1"/>
    <property type="molecule type" value="Genomic_DNA"/>
</dbReference>
<keyword evidence="5" id="KW-1185">Reference proteome</keyword>
<reference evidence="4 5" key="1">
    <citation type="submission" date="2016-05" db="EMBL/GenBank/DDBJ databases">
        <title>Comparative analysis of secretome profiles of manganese(II)-oxidizing ascomycete fungi.</title>
        <authorList>
            <consortium name="DOE Joint Genome Institute"/>
            <person name="Zeiner C.A."/>
            <person name="Purvine S.O."/>
            <person name="Zink E.M."/>
            <person name="Wu S."/>
            <person name="Pasa-Tolic L."/>
            <person name="Chaput D.L."/>
            <person name="Haridas S."/>
            <person name="Grigoriev I.V."/>
            <person name="Santelli C.M."/>
            <person name="Hansel C.M."/>
        </authorList>
    </citation>
    <scope>NUCLEOTIDE SEQUENCE [LARGE SCALE GENOMIC DNA]</scope>
    <source>
        <strain evidence="4 5">AP3s5-JAC2a</strain>
    </source>
</reference>
<proteinExistence type="predicted"/>
<evidence type="ECO:0000256" key="1">
    <source>
        <dbReference type="SAM" id="MobiDB-lite"/>
    </source>
</evidence>
<evidence type="ECO:0000313" key="4">
    <source>
        <dbReference type="EMBL" id="OAG10345.1"/>
    </source>
</evidence>
<dbReference type="AlphaFoldDB" id="A0A177CS41"/>
<name>A0A177CS41_9PLEO</name>
<organism evidence="4 5">
    <name type="scientific">Paraphaeosphaeria sporulosa</name>
    <dbReference type="NCBI Taxonomy" id="1460663"/>
    <lineage>
        <taxon>Eukaryota</taxon>
        <taxon>Fungi</taxon>
        <taxon>Dikarya</taxon>
        <taxon>Ascomycota</taxon>
        <taxon>Pezizomycotina</taxon>
        <taxon>Dothideomycetes</taxon>
        <taxon>Pleosporomycetidae</taxon>
        <taxon>Pleosporales</taxon>
        <taxon>Massarineae</taxon>
        <taxon>Didymosphaeriaceae</taxon>
        <taxon>Paraphaeosphaeria</taxon>
    </lineage>
</organism>
<sequence>MRAAGKACLYTLFCPFFCCYCCLMIPQAITPKCGNWRRQKHREKHSKMVILQIEKRERQHKRRNSLTSEPSTARKLGNYLRRRERWCDQESSTFFSKLPTEIRMHIYALVLNGKDHIYIDQNRWNERFEINCRLLDKHAHLFVDLDRATTKRKEDGNLDTIGKGRPQATDTEDLERKESRNTETTEAADGRPQVHNPSTTKGTQDRNGREPRRTKSLLPLLLTCRRVYAEAIPLLYSGNTFVTCVGHNLHYFPRSIPEVHRDRITSLVIYSPIGSGISWESTERTLLSFKNLKSCRIVIVEEEALLWPRSREHLRPESLNDVQSLYGIHCLPILRGIEETCLWDKITLTIDFWSAGMRIRVGGEDRRLQAREKLG</sequence>
<dbReference type="Pfam" id="PF24864">
    <property type="entry name" value="DUF7730"/>
    <property type="match status" value="1"/>
</dbReference>
<dbReference type="OrthoDB" id="3801532at2759"/>
<feature type="compositionally biased region" description="Basic and acidic residues" evidence="1">
    <location>
        <begin position="203"/>
        <end position="212"/>
    </location>
</feature>
<dbReference type="GeneID" id="28761184"/>